<evidence type="ECO:0000256" key="1">
    <source>
        <dbReference type="ARBA" id="ARBA00022598"/>
    </source>
</evidence>
<reference evidence="5 6" key="1">
    <citation type="submission" date="2021-05" db="EMBL/GenBank/DDBJ databases">
        <title>The draft genome of Geobacter luticola JCM 17780.</title>
        <authorList>
            <person name="Xu Z."/>
            <person name="Masuda Y."/>
            <person name="Itoh H."/>
            <person name="Senoo K."/>
        </authorList>
    </citation>
    <scope>NUCLEOTIDE SEQUENCE [LARGE SCALE GENOMIC DNA]</scope>
    <source>
        <strain evidence="5 6">JCM 17780</strain>
    </source>
</reference>
<dbReference type="Pfam" id="PF13607">
    <property type="entry name" value="Succ_CoA_lig"/>
    <property type="match status" value="1"/>
</dbReference>
<dbReference type="Proteomes" id="UP000756860">
    <property type="component" value="Unassembled WGS sequence"/>
</dbReference>
<proteinExistence type="predicted"/>
<dbReference type="SMART" id="SM00881">
    <property type="entry name" value="CoA_binding"/>
    <property type="match status" value="1"/>
</dbReference>
<dbReference type="InterPro" id="IPR032875">
    <property type="entry name" value="Succ_CoA_lig_flav_dom"/>
</dbReference>
<evidence type="ECO:0000313" key="6">
    <source>
        <dbReference type="Proteomes" id="UP000756860"/>
    </source>
</evidence>
<dbReference type="PANTHER" id="PTHR43334:SF2">
    <property type="entry name" value="ACETATE--COA LIGASE [ADP-FORMING]"/>
    <property type="match status" value="1"/>
</dbReference>
<comment type="caution">
    <text evidence="5">The sequence shown here is derived from an EMBL/GenBank/DDBJ whole genome shotgun (WGS) entry which is preliminary data.</text>
</comment>
<dbReference type="InterPro" id="IPR051538">
    <property type="entry name" value="Acyl-CoA_Synth/Transferase"/>
</dbReference>
<gene>
    <name evidence="5" type="ORF">KI810_06465</name>
</gene>
<evidence type="ECO:0000256" key="3">
    <source>
        <dbReference type="ARBA" id="ARBA00022840"/>
    </source>
</evidence>
<evidence type="ECO:0000256" key="2">
    <source>
        <dbReference type="ARBA" id="ARBA00022741"/>
    </source>
</evidence>
<organism evidence="5 6">
    <name type="scientific">Geomobilimonas luticola</name>
    <dbReference type="NCBI Taxonomy" id="1114878"/>
    <lineage>
        <taxon>Bacteria</taxon>
        <taxon>Pseudomonadati</taxon>
        <taxon>Thermodesulfobacteriota</taxon>
        <taxon>Desulfuromonadia</taxon>
        <taxon>Geobacterales</taxon>
        <taxon>Geobacteraceae</taxon>
        <taxon>Geomobilimonas</taxon>
    </lineage>
</organism>
<dbReference type="InterPro" id="IPR003781">
    <property type="entry name" value="CoA-bd"/>
</dbReference>
<accession>A0ABS5SBG0</accession>
<dbReference type="InterPro" id="IPR043938">
    <property type="entry name" value="Ligase_CoA_dom"/>
</dbReference>
<keyword evidence="2" id="KW-0547">Nucleotide-binding</keyword>
<dbReference type="Gene3D" id="3.40.50.720">
    <property type="entry name" value="NAD(P)-binding Rossmann-like Domain"/>
    <property type="match status" value="1"/>
</dbReference>
<dbReference type="Gene3D" id="3.40.50.261">
    <property type="entry name" value="Succinyl-CoA synthetase domains"/>
    <property type="match status" value="2"/>
</dbReference>
<dbReference type="RefSeq" id="WP_214174610.1">
    <property type="nucleotide sequence ID" value="NZ_JAHCVK010000001.1"/>
</dbReference>
<keyword evidence="1" id="KW-0436">Ligase</keyword>
<dbReference type="SUPFAM" id="SSF52210">
    <property type="entry name" value="Succinyl-CoA synthetase domains"/>
    <property type="match status" value="2"/>
</dbReference>
<evidence type="ECO:0000259" key="4">
    <source>
        <dbReference type="SMART" id="SM00881"/>
    </source>
</evidence>
<dbReference type="SUPFAM" id="SSF51735">
    <property type="entry name" value="NAD(P)-binding Rossmann-fold domains"/>
    <property type="match status" value="1"/>
</dbReference>
<dbReference type="EMBL" id="JAHCVK010000001">
    <property type="protein sequence ID" value="MBT0652691.1"/>
    <property type="molecule type" value="Genomic_DNA"/>
</dbReference>
<dbReference type="Pfam" id="PF13380">
    <property type="entry name" value="CoA_binding_2"/>
    <property type="match status" value="1"/>
</dbReference>
<keyword evidence="6" id="KW-1185">Reference proteome</keyword>
<keyword evidence="3" id="KW-0067">ATP-binding</keyword>
<dbReference type="Pfam" id="PF19045">
    <property type="entry name" value="Ligase_CoA_2"/>
    <property type="match status" value="1"/>
</dbReference>
<name>A0ABS5SBG0_9BACT</name>
<evidence type="ECO:0000313" key="5">
    <source>
        <dbReference type="EMBL" id="MBT0652691.1"/>
    </source>
</evidence>
<dbReference type="InterPro" id="IPR016102">
    <property type="entry name" value="Succinyl-CoA_synth-like"/>
</dbReference>
<dbReference type="InterPro" id="IPR036291">
    <property type="entry name" value="NAD(P)-bd_dom_sf"/>
</dbReference>
<protein>
    <submittedName>
        <fullName evidence="5">CoA-binding protein</fullName>
    </submittedName>
</protein>
<sequence>MNSLDPLFAPRSIALIGASPRTDSPGGILLHNLSGFRGDIYPVTPAHREIRGLTCYPEPAALPENVDLAVILRPAAEVPAVVAGLRNRCRYAIVVSAGFAETGRGALQEELARAGHEAGIRLLGPNCLGVFNPARQLDTFFLPADRMRRPRRGNVAVVSQSGAVLVSLLEGLAKIGSGVSRAVNYGNAVDLDAPELYDYLAEDSGTDVVLAYLESVGDGRRFIAAARRLAGRKPLLLLKAGKERSGQSAAFSHTGRLAGRYEVFSSILQQNGLREVGEFEELLDGARALSLQRQVSGARVCIITNAGGAGVLAVDACMRGGLETPPLPRDVLEGLRQSFPPFYAVGNPLDLTGQVRDADYGKALAALRDHYDAFLVIALTGVAGVTLGLADILVKFRAGISKPLVAHVAQGRLAGKLEKLLVKSGIPAFPTPERAARGIRLLLGGGG</sequence>
<feature type="domain" description="CoA-binding" evidence="4">
    <location>
        <begin position="7"/>
        <end position="99"/>
    </location>
</feature>
<dbReference type="PANTHER" id="PTHR43334">
    <property type="entry name" value="ACETATE--COA LIGASE [ADP-FORMING]"/>
    <property type="match status" value="1"/>
</dbReference>